<dbReference type="Gene3D" id="3.40.50.10170">
    <property type="match status" value="1"/>
</dbReference>
<name>A0A839RRT4_9ACTN</name>
<dbReference type="InterPro" id="IPR050270">
    <property type="entry name" value="DegV_domain_contain"/>
</dbReference>
<reference evidence="2 3" key="1">
    <citation type="submission" date="2020-08" db="EMBL/GenBank/DDBJ databases">
        <title>Sequencing the genomes of 1000 actinobacteria strains.</title>
        <authorList>
            <person name="Klenk H.-P."/>
        </authorList>
    </citation>
    <scope>NUCLEOTIDE SEQUENCE [LARGE SCALE GENOMIC DNA]</scope>
    <source>
        <strain evidence="2 3">DSM 45258</strain>
    </source>
</reference>
<sequence length="280" mass="29422">MAVIVVTDSSSTLPGEITGEYGIRVVPLHILSDGHDFREGIDAIPDSVWRATGVSTAGASPLEMREAFERAHQLSGGDGVVGVFISRQLSSTWDAARQAALEVGRVRIVDSAAAGLGLGFAVRAAAVEASNGSDLDTVYAAAVDAAKRAYSFVYVNQLDNLRRGGRIGTAAAMFGTALAIKPVLQLSNGKLTVREKTRTASKALVRLVDVAAEAARAKGADGRLCVAVQHLEAEERAHEVLERFRKKVPDVEESLVGDLGAVLGVHLGPGALSISVYRHC</sequence>
<dbReference type="Gene3D" id="3.30.1180.10">
    <property type="match status" value="1"/>
</dbReference>
<proteinExistence type="predicted"/>
<evidence type="ECO:0000256" key="1">
    <source>
        <dbReference type="ARBA" id="ARBA00023121"/>
    </source>
</evidence>
<organism evidence="2 3">
    <name type="scientific">Hoyosella altamirensis</name>
    <dbReference type="NCBI Taxonomy" id="616997"/>
    <lineage>
        <taxon>Bacteria</taxon>
        <taxon>Bacillati</taxon>
        <taxon>Actinomycetota</taxon>
        <taxon>Actinomycetes</taxon>
        <taxon>Mycobacteriales</taxon>
        <taxon>Hoyosellaceae</taxon>
        <taxon>Hoyosella</taxon>
    </lineage>
</organism>
<dbReference type="Pfam" id="PF02645">
    <property type="entry name" value="DegV"/>
    <property type="match status" value="1"/>
</dbReference>
<dbReference type="PROSITE" id="PS51482">
    <property type="entry name" value="DEGV"/>
    <property type="match status" value="1"/>
</dbReference>
<dbReference type="Proteomes" id="UP000567922">
    <property type="component" value="Unassembled WGS sequence"/>
</dbReference>
<dbReference type="RefSeq" id="WP_064439311.1">
    <property type="nucleotide sequence ID" value="NZ_BDDI01000004.1"/>
</dbReference>
<dbReference type="AlphaFoldDB" id="A0A839RRT4"/>
<keyword evidence="1" id="KW-0446">Lipid-binding</keyword>
<comment type="caution">
    <text evidence="2">The sequence shown here is derived from an EMBL/GenBank/DDBJ whole genome shotgun (WGS) entry which is preliminary data.</text>
</comment>
<dbReference type="InterPro" id="IPR003797">
    <property type="entry name" value="DegV"/>
</dbReference>
<dbReference type="InterPro" id="IPR043168">
    <property type="entry name" value="DegV_C"/>
</dbReference>
<dbReference type="NCBIfam" id="TIGR00762">
    <property type="entry name" value="DegV"/>
    <property type="match status" value="1"/>
</dbReference>
<accession>A0A839RRT4</accession>
<dbReference type="PANTHER" id="PTHR33434">
    <property type="entry name" value="DEGV DOMAIN-CONTAINING PROTEIN DR_1986-RELATED"/>
    <property type="match status" value="1"/>
</dbReference>
<dbReference type="PANTHER" id="PTHR33434:SF2">
    <property type="entry name" value="FATTY ACID-BINDING PROTEIN TM_1468"/>
    <property type="match status" value="1"/>
</dbReference>
<dbReference type="SUPFAM" id="SSF82549">
    <property type="entry name" value="DAK1/DegV-like"/>
    <property type="match status" value="1"/>
</dbReference>
<dbReference type="OrthoDB" id="9760324at2"/>
<dbReference type="GO" id="GO:0008289">
    <property type="term" value="F:lipid binding"/>
    <property type="evidence" value="ECO:0007669"/>
    <property type="project" value="UniProtKB-KW"/>
</dbReference>
<dbReference type="EMBL" id="JACHWS010000003">
    <property type="protein sequence ID" value="MBB3039047.1"/>
    <property type="molecule type" value="Genomic_DNA"/>
</dbReference>
<evidence type="ECO:0000313" key="2">
    <source>
        <dbReference type="EMBL" id="MBB3039047.1"/>
    </source>
</evidence>
<protein>
    <submittedName>
        <fullName evidence="2">DegV family protein with EDD domain</fullName>
    </submittedName>
</protein>
<keyword evidence="3" id="KW-1185">Reference proteome</keyword>
<gene>
    <name evidence="2" type="ORF">FHU29_003516</name>
</gene>
<evidence type="ECO:0000313" key="3">
    <source>
        <dbReference type="Proteomes" id="UP000567922"/>
    </source>
</evidence>